<evidence type="ECO:0000313" key="2">
    <source>
        <dbReference type="Proteomes" id="UP000193862"/>
    </source>
</evidence>
<dbReference type="OrthoDB" id="7870472at2"/>
<protein>
    <submittedName>
        <fullName evidence="1">Uncharacterized protein</fullName>
    </submittedName>
</protein>
<organism evidence="1 2">
    <name type="scientific">Aquimixticola soesokkakensis</name>
    <dbReference type="NCBI Taxonomy" id="1519096"/>
    <lineage>
        <taxon>Bacteria</taxon>
        <taxon>Pseudomonadati</taxon>
        <taxon>Pseudomonadota</taxon>
        <taxon>Alphaproteobacteria</taxon>
        <taxon>Rhodobacterales</taxon>
        <taxon>Paracoccaceae</taxon>
        <taxon>Aquimixticola</taxon>
    </lineage>
</organism>
<evidence type="ECO:0000313" key="1">
    <source>
        <dbReference type="EMBL" id="SLN38349.1"/>
    </source>
</evidence>
<sequence length="118" mass="13029">MSSQKVIEMEYRIKRTGAGDYQLTRIVPQVVGTFPDKDTAEKVMWLMVKDVPSVPANDVSSEALASSHAMVIRDRPHPFDVAKSAISDVQDMCACRLCGRKFTVSVEAHDLCARCARG</sequence>
<dbReference type="Proteomes" id="UP000193862">
    <property type="component" value="Unassembled WGS sequence"/>
</dbReference>
<proteinExistence type="predicted"/>
<dbReference type="RefSeq" id="WP_143267459.1">
    <property type="nucleotide sequence ID" value="NZ_FWFS01000004.1"/>
</dbReference>
<keyword evidence="2" id="KW-1185">Reference proteome</keyword>
<reference evidence="1 2" key="1">
    <citation type="submission" date="2017-03" db="EMBL/GenBank/DDBJ databases">
        <authorList>
            <person name="Afonso C.L."/>
            <person name="Miller P.J."/>
            <person name="Scott M.A."/>
            <person name="Spackman E."/>
            <person name="Goraichik I."/>
            <person name="Dimitrov K.M."/>
            <person name="Suarez D.L."/>
            <person name="Swayne D.E."/>
        </authorList>
    </citation>
    <scope>NUCLEOTIDE SEQUENCE [LARGE SCALE GENOMIC DNA]</scope>
    <source>
        <strain evidence="1 2">CECT 8620</strain>
    </source>
</reference>
<dbReference type="EMBL" id="FWFS01000004">
    <property type="protein sequence ID" value="SLN38349.1"/>
    <property type="molecule type" value="Genomic_DNA"/>
</dbReference>
<name>A0A1Y5SDQ3_9RHOB</name>
<accession>A0A1Y5SDQ3</accession>
<gene>
    <name evidence="1" type="ORF">AQS8620_01442</name>
</gene>
<dbReference type="AlphaFoldDB" id="A0A1Y5SDQ3"/>